<comment type="caution">
    <text evidence="1">The sequence shown here is derived from an EMBL/GenBank/DDBJ whole genome shotgun (WGS) entry which is preliminary data.</text>
</comment>
<dbReference type="EMBL" id="SMTG01000003">
    <property type="protein sequence ID" value="TDK31551.1"/>
    <property type="molecule type" value="Genomic_DNA"/>
</dbReference>
<dbReference type="AlphaFoldDB" id="A0A4R5UAD7"/>
<reference evidence="1 2" key="1">
    <citation type="submission" date="2019-03" db="EMBL/GenBank/DDBJ databases">
        <title>Luteimonas zhaokaii sp.nov., isolated from the rectal contents of Plateau pika in Yushu, Qinghai Province, China.</title>
        <authorList>
            <person name="Zhang G."/>
        </authorList>
    </citation>
    <scope>NUCLEOTIDE SEQUENCE [LARGE SCALE GENOMIC DNA]</scope>
    <source>
        <strain evidence="1 2">THG-MD21</strain>
    </source>
</reference>
<name>A0A4R5UAD7_9GAMM</name>
<accession>A0A4R5UAD7</accession>
<dbReference type="RefSeq" id="WP_133393575.1">
    <property type="nucleotide sequence ID" value="NZ_SMTG01000003.1"/>
</dbReference>
<dbReference type="Proteomes" id="UP000295543">
    <property type="component" value="Unassembled WGS sequence"/>
</dbReference>
<organism evidence="1 2">
    <name type="scientific">Luteimonas terrae</name>
    <dbReference type="NCBI Taxonomy" id="1530191"/>
    <lineage>
        <taxon>Bacteria</taxon>
        <taxon>Pseudomonadati</taxon>
        <taxon>Pseudomonadota</taxon>
        <taxon>Gammaproteobacteria</taxon>
        <taxon>Lysobacterales</taxon>
        <taxon>Lysobacteraceae</taxon>
        <taxon>Luteimonas</taxon>
    </lineage>
</organism>
<proteinExistence type="predicted"/>
<sequence length="83" mass="9169">MRDASTIALGELHRAIGAEHWQGKTYRQFWTWFNARCIEIVGAADADDLDALGSALLEVRDTVEANGFMVASDRLDETIEADA</sequence>
<dbReference type="OrthoDB" id="5975598at2"/>
<evidence type="ECO:0000313" key="2">
    <source>
        <dbReference type="Proteomes" id="UP000295543"/>
    </source>
</evidence>
<gene>
    <name evidence="1" type="ORF">E2F49_08880</name>
</gene>
<keyword evidence="2" id="KW-1185">Reference proteome</keyword>
<evidence type="ECO:0000313" key="1">
    <source>
        <dbReference type="EMBL" id="TDK31551.1"/>
    </source>
</evidence>
<protein>
    <submittedName>
        <fullName evidence="1">Uncharacterized protein</fullName>
    </submittedName>
</protein>